<gene>
    <name evidence="3" type="ORF">J5V96_04330</name>
</gene>
<feature type="signal peptide" evidence="2">
    <location>
        <begin position="1"/>
        <end position="28"/>
    </location>
</feature>
<protein>
    <recommendedName>
        <fullName evidence="5">Lipoprotein</fullName>
    </recommendedName>
</protein>
<reference evidence="3" key="1">
    <citation type="submission" date="2021-03" db="EMBL/GenBank/DDBJ databases">
        <title>Microbacterium sp. nov., a novel actinobacterium isolated from cow dung.</title>
        <authorList>
            <person name="Zhang L."/>
        </authorList>
    </citation>
    <scope>NUCLEOTIDE SEQUENCE</scope>
    <source>
        <strain evidence="3">NEAU-LLB</strain>
    </source>
</reference>
<evidence type="ECO:0008006" key="5">
    <source>
        <dbReference type="Google" id="ProtNLM"/>
    </source>
</evidence>
<dbReference type="AlphaFoldDB" id="A0A939QGY7"/>
<keyword evidence="4" id="KW-1185">Reference proteome</keyword>
<name>A0A939QGY7_9MICO</name>
<comment type="caution">
    <text evidence="3">The sequence shown here is derived from an EMBL/GenBank/DDBJ whole genome shotgun (WGS) entry which is preliminary data.</text>
</comment>
<evidence type="ECO:0000313" key="4">
    <source>
        <dbReference type="Proteomes" id="UP000680132"/>
    </source>
</evidence>
<dbReference type="RefSeq" id="WP_208500779.1">
    <property type="nucleotide sequence ID" value="NZ_JAGFOA010000002.1"/>
</dbReference>
<dbReference type="Proteomes" id="UP000680132">
    <property type="component" value="Unassembled WGS sequence"/>
</dbReference>
<organism evidence="3 4">
    <name type="scientific">Microbacterium stercoris</name>
    <dbReference type="NCBI Taxonomy" id="2820289"/>
    <lineage>
        <taxon>Bacteria</taxon>
        <taxon>Bacillati</taxon>
        <taxon>Actinomycetota</taxon>
        <taxon>Actinomycetes</taxon>
        <taxon>Micrococcales</taxon>
        <taxon>Microbacteriaceae</taxon>
        <taxon>Microbacterium</taxon>
    </lineage>
</organism>
<proteinExistence type="predicted"/>
<dbReference type="EMBL" id="JAGFOA010000002">
    <property type="protein sequence ID" value="MBO3662737.1"/>
    <property type="molecule type" value="Genomic_DNA"/>
</dbReference>
<evidence type="ECO:0000256" key="2">
    <source>
        <dbReference type="SAM" id="SignalP"/>
    </source>
</evidence>
<feature type="chain" id="PRO_5039058400" description="Lipoprotein" evidence="2">
    <location>
        <begin position="29"/>
        <end position="261"/>
    </location>
</feature>
<evidence type="ECO:0000256" key="1">
    <source>
        <dbReference type="SAM" id="MobiDB-lite"/>
    </source>
</evidence>
<evidence type="ECO:0000313" key="3">
    <source>
        <dbReference type="EMBL" id="MBO3662737.1"/>
    </source>
</evidence>
<accession>A0A939QGY7</accession>
<sequence>MTTSPGGARRLAAAAGALALALTLASCAPDAGPEQDPPNTPLADPDRWGPDSTGNGLWLQTGDGVIDEIVTAIRKAGPVQYTGAFTEMITPEDANIDPHQGRTLAVDYRGERGAFAAALTAGDVHLDLVMAEGRVYARGNAAYAERTGVPAFAKGYVCTTSADAVLSGWEPLLDPALLVETLLSGSEEVAVMEPQADAPTTKVVIGGSEAPIGTLTVAATGAPLPSDFLAGDVSGDGRFAFSGWGQAVEITAPTELSQPCD</sequence>
<feature type="region of interest" description="Disordered" evidence="1">
    <location>
        <begin position="29"/>
        <end position="56"/>
    </location>
</feature>
<keyword evidence="2" id="KW-0732">Signal</keyword>